<accession>A0ABS7PXL8</accession>
<feature type="region of interest" description="Disordered" evidence="1">
    <location>
        <begin position="98"/>
        <end position="169"/>
    </location>
</feature>
<proteinExistence type="predicted"/>
<dbReference type="Proteomes" id="UP000706039">
    <property type="component" value="Unassembled WGS sequence"/>
</dbReference>
<dbReference type="EMBL" id="JAINVV010000011">
    <property type="protein sequence ID" value="MBY8825092.1"/>
    <property type="molecule type" value="Genomic_DNA"/>
</dbReference>
<keyword evidence="2" id="KW-0732">Signal</keyword>
<feature type="compositionally biased region" description="Basic residues" evidence="1">
    <location>
        <begin position="135"/>
        <end position="148"/>
    </location>
</feature>
<evidence type="ECO:0000313" key="4">
    <source>
        <dbReference type="EMBL" id="MBY8825092.1"/>
    </source>
</evidence>
<gene>
    <name evidence="4" type="ORF">K7G82_22510</name>
</gene>
<feature type="compositionally biased region" description="Basic and acidic residues" evidence="1">
    <location>
        <begin position="111"/>
        <end position="123"/>
    </location>
</feature>
<evidence type="ECO:0000259" key="3">
    <source>
        <dbReference type="Pfam" id="PF16261"/>
    </source>
</evidence>
<feature type="domain" description="Conserved hypothetical protein CHP03032" evidence="3">
    <location>
        <begin position="29"/>
        <end position="91"/>
    </location>
</feature>
<dbReference type="Pfam" id="PF16261">
    <property type="entry name" value="DUF4915"/>
    <property type="match status" value="1"/>
</dbReference>
<feature type="signal peptide" evidence="2">
    <location>
        <begin position="1"/>
        <end position="25"/>
    </location>
</feature>
<feature type="region of interest" description="Disordered" evidence="1">
    <location>
        <begin position="193"/>
        <end position="227"/>
    </location>
</feature>
<evidence type="ECO:0000256" key="1">
    <source>
        <dbReference type="SAM" id="MobiDB-lite"/>
    </source>
</evidence>
<feature type="compositionally biased region" description="Basic residues" evidence="1">
    <location>
        <begin position="98"/>
        <end position="110"/>
    </location>
</feature>
<reference evidence="4 5" key="1">
    <citation type="submission" date="2021-08" db="EMBL/GenBank/DDBJ databases">
        <authorList>
            <person name="Tuo L."/>
        </authorList>
    </citation>
    <scope>NUCLEOTIDE SEQUENCE [LARGE SCALE GENOMIC DNA]</scope>
    <source>
        <strain evidence="4 5">JCM 31229</strain>
    </source>
</reference>
<protein>
    <submittedName>
        <fullName evidence="4">TIGR03032 family protein</fullName>
    </submittedName>
</protein>
<feature type="compositionally biased region" description="Low complexity" evidence="1">
    <location>
        <begin position="153"/>
        <end position="162"/>
    </location>
</feature>
<comment type="caution">
    <text evidence="4">The sequence shown here is derived from an EMBL/GenBank/DDBJ whole genome shotgun (WGS) entry which is preliminary data.</text>
</comment>
<evidence type="ECO:0000256" key="2">
    <source>
        <dbReference type="SAM" id="SignalP"/>
    </source>
</evidence>
<evidence type="ECO:0000313" key="5">
    <source>
        <dbReference type="Proteomes" id="UP000706039"/>
    </source>
</evidence>
<dbReference type="InterPro" id="IPR017481">
    <property type="entry name" value="CHP03032"/>
</dbReference>
<sequence>MLPAPPFVALAATMIAMFAPIPAEAKAPACPGFARGLAFVGDHAVIGLSLPRENRTFAGLPLQDALARRRAEARCGLAIVDLATGDMVQWAHRRRGARALRRRRAARHPQSRRDRFQDRRGAESDLGGGIGGARFRARRAARVCSRRPRLPDRGPIPLRRGPAGAGAGRWRGRWRRRAEHGRWRMYPIRRPRGSVRAGGDRSRGRWRHRGVRPSPEASRSRRGLRRTPPAMCCAAARRGRRTRFRPARARPWGRGRRRQGVVGLSWASSVIWMHHA</sequence>
<name>A0ABS7PXL8_9SPHN</name>
<keyword evidence="5" id="KW-1185">Reference proteome</keyword>
<feature type="chain" id="PRO_5045522277" evidence="2">
    <location>
        <begin position="26"/>
        <end position="276"/>
    </location>
</feature>
<organism evidence="4 5">
    <name type="scientific">Sphingomonas colocasiae</name>
    <dbReference type="NCBI Taxonomy" id="1848973"/>
    <lineage>
        <taxon>Bacteria</taxon>
        <taxon>Pseudomonadati</taxon>
        <taxon>Pseudomonadota</taxon>
        <taxon>Alphaproteobacteria</taxon>
        <taxon>Sphingomonadales</taxon>
        <taxon>Sphingomonadaceae</taxon>
        <taxon>Sphingomonas</taxon>
    </lineage>
</organism>